<dbReference type="AlphaFoldDB" id="S7MP15"/>
<dbReference type="Proteomes" id="UP000052978">
    <property type="component" value="Unassembled WGS sequence"/>
</dbReference>
<evidence type="ECO:0000313" key="1">
    <source>
        <dbReference type="EMBL" id="EPQ05936.1"/>
    </source>
</evidence>
<protein>
    <submittedName>
        <fullName evidence="1">Uncharacterized protein</fullName>
    </submittedName>
</protein>
<keyword evidence="2" id="KW-1185">Reference proteome</keyword>
<gene>
    <name evidence="1" type="ORF">D623_10003521</name>
</gene>
<evidence type="ECO:0000313" key="2">
    <source>
        <dbReference type="Proteomes" id="UP000052978"/>
    </source>
</evidence>
<accession>S7MP15</accession>
<sequence>MASGVTSSMILHNHCVIVPADSPQLLGRHLQEFAMTSDVIAFQNPLGLMAASSTKTRQD</sequence>
<organism evidence="1 2">
    <name type="scientific">Myotis brandtii</name>
    <name type="common">Brandt's bat</name>
    <dbReference type="NCBI Taxonomy" id="109478"/>
    <lineage>
        <taxon>Eukaryota</taxon>
        <taxon>Metazoa</taxon>
        <taxon>Chordata</taxon>
        <taxon>Craniata</taxon>
        <taxon>Vertebrata</taxon>
        <taxon>Euteleostomi</taxon>
        <taxon>Mammalia</taxon>
        <taxon>Eutheria</taxon>
        <taxon>Laurasiatheria</taxon>
        <taxon>Chiroptera</taxon>
        <taxon>Yangochiroptera</taxon>
        <taxon>Vespertilionidae</taxon>
        <taxon>Myotis</taxon>
    </lineage>
</organism>
<name>S7MP15_MYOBR</name>
<proteinExistence type="predicted"/>
<reference evidence="1 2" key="1">
    <citation type="journal article" date="2013" name="Nat. Commun.">
        <title>Genome analysis reveals insights into physiology and longevity of the Brandt's bat Myotis brandtii.</title>
        <authorList>
            <person name="Seim I."/>
            <person name="Fang X."/>
            <person name="Xiong Z."/>
            <person name="Lobanov A.V."/>
            <person name="Huang Z."/>
            <person name="Ma S."/>
            <person name="Feng Y."/>
            <person name="Turanov A.A."/>
            <person name="Zhu Y."/>
            <person name="Lenz T.L."/>
            <person name="Gerashchenko M.V."/>
            <person name="Fan D."/>
            <person name="Hee Yim S."/>
            <person name="Yao X."/>
            <person name="Jordan D."/>
            <person name="Xiong Y."/>
            <person name="Ma Y."/>
            <person name="Lyapunov A.N."/>
            <person name="Chen G."/>
            <person name="Kulakova O.I."/>
            <person name="Sun Y."/>
            <person name="Lee S.G."/>
            <person name="Bronson R.T."/>
            <person name="Moskalev A.A."/>
            <person name="Sunyaev S.R."/>
            <person name="Zhang G."/>
            <person name="Krogh A."/>
            <person name="Wang J."/>
            <person name="Gladyshev V.N."/>
        </authorList>
    </citation>
    <scope>NUCLEOTIDE SEQUENCE [LARGE SCALE GENOMIC DNA]</scope>
</reference>
<dbReference type="EMBL" id="KE161921">
    <property type="protein sequence ID" value="EPQ05936.1"/>
    <property type="molecule type" value="Genomic_DNA"/>
</dbReference>